<name>A0AAX2MEZ6_CHRVL</name>
<proteinExistence type="predicted"/>
<keyword evidence="2" id="KW-1133">Transmembrane helix</keyword>
<dbReference type="Proteomes" id="UP000254029">
    <property type="component" value="Unassembled WGS sequence"/>
</dbReference>
<comment type="caution">
    <text evidence="3">The sequence shown here is derived from an EMBL/GenBank/DDBJ whole genome shotgun (WGS) entry which is preliminary data.</text>
</comment>
<dbReference type="AlphaFoldDB" id="A0AAX2MEZ6"/>
<evidence type="ECO:0000313" key="3">
    <source>
        <dbReference type="EMBL" id="SUX34818.1"/>
    </source>
</evidence>
<feature type="compositionally biased region" description="Low complexity" evidence="1">
    <location>
        <begin position="146"/>
        <end position="155"/>
    </location>
</feature>
<evidence type="ECO:0000313" key="4">
    <source>
        <dbReference type="Proteomes" id="UP000254029"/>
    </source>
</evidence>
<dbReference type="EMBL" id="UIGR01000001">
    <property type="protein sequence ID" value="SUX34818.1"/>
    <property type="molecule type" value="Genomic_DNA"/>
</dbReference>
<organism evidence="3 4">
    <name type="scientific">Chromobacterium violaceum</name>
    <dbReference type="NCBI Taxonomy" id="536"/>
    <lineage>
        <taxon>Bacteria</taxon>
        <taxon>Pseudomonadati</taxon>
        <taxon>Pseudomonadota</taxon>
        <taxon>Betaproteobacteria</taxon>
        <taxon>Neisseriales</taxon>
        <taxon>Chromobacteriaceae</taxon>
        <taxon>Chromobacterium</taxon>
    </lineage>
</organism>
<protein>
    <submittedName>
        <fullName evidence="3">Uncharacterized protein</fullName>
    </submittedName>
</protein>
<gene>
    <name evidence="3" type="ORF">NCTC8684_03678</name>
</gene>
<keyword evidence="2" id="KW-0812">Transmembrane</keyword>
<feature type="transmembrane region" description="Helical" evidence="2">
    <location>
        <begin position="203"/>
        <end position="222"/>
    </location>
</feature>
<reference evidence="3 4" key="1">
    <citation type="submission" date="2018-06" db="EMBL/GenBank/DDBJ databases">
        <authorList>
            <consortium name="Pathogen Informatics"/>
            <person name="Doyle S."/>
        </authorList>
    </citation>
    <scope>NUCLEOTIDE SEQUENCE [LARGE SCALE GENOMIC DNA]</scope>
    <source>
        <strain evidence="3 4">NCTC8684</strain>
    </source>
</reference>
<accession>A0AAX2MEZ6</accession>
<evidence type="ECO:0000256" key="2">
    <source>
        <dbReference type="SAM" id="Phobius"/>
    </source>
</evidence>
<sequence length="287" mass="32408">MSDTNKPDPQVKIDGQIDSVHIGDAEHHHYTEGRRLTEPEIRELKQKVRRLADATKIDEVEYWAELKTILGKGLRELCLEQKAAAHKILDLMLECSDYAKELDSRPQSDQEQARAVAEMLVQNSELAAKLTNLQRTHDELKKQRQQQHSQSQQLQETNSKLSHQVDELTRSLKQAQSHRVSTHCISCSATSKELADAKGAQRVWIGLTLVMAVCTGAFGLLYKQARAETVAVGARIQNCEYNGQLYRLGSIIDNPHAPDIKCVQGDSGQVAFWQQLQAHSKRKQKLR</sequence>
<evidence type="ECO:0000256" key="1">
    <source>
        <dbReference type="SAM" id="MobiDB-lite"/>
    </source>
</evidence>
<feature type="region of interest" description="Disordered" evidence="1">
    <location>
        <begin position="137"/>
        <end position="160"/>
    </location>
</feature>
<dbReference type="RefSeq" id="WP_076227159.1">
    <property type="nucleotide sequence ID" value="NZ_JBHMEH010000111.1"/>
</dbReference>
<keyword evidence="2" id="KW-0472">Membrane</keyword>